<keyword evidence="1" id="KW-0040">ANK repeat</keyword>
<sequence>MVDGFSVEDQKLNHLINDIIADLSILDRLGDRLREKSRKNHQSPVQLAMRCLVENERDDVNFCQDLTLSNLQNYEEFCSDLRNLDQFLTKNLSILKDEKSGNLNFKFRQYLLNGNFDDLKNLLDDSPNLDVNFSFDGCSVNRQDGVGQTALSIAVRNGHICQTEILLKNGADPNLLNNMNENALFTLISAIKSQEPQLINAVRYCPAEKICDILDLLLDRGFGNLYARNVYGQKIGTVVRETGRENLLLEQNFHLYFKQTFDMKYALSKNVQILQLRYHKLNNKSSDYLSVQFKISDIWVPENPVIAIFRIRTPKSGPGSDRSLELSGSESDHCNFPNPDYAPWLFLAVAENNAAGNGTKFSPTKNFLNADVFLNGVRLEAVSKFTKDILWFNVSYGMNKLDFHFEIKTDEPITVAFQANVVRYNA</sequence>
<protein>
    <submittedName>
        <fullName evidence="3">Uncharacterized protein</fullName>
    </submittedName>
</protein>
<name>A0A915L1A9_ROMCU</name>
<evidence type="ECO:0000256" key="1">
    <source>
        <dbReference type="PROSITE-ProRule" id="PRU00023"/>
    </source>
</evidence>
<evidence type="ECO:0000313" key="3">
    <source>
        <dbReference type="WBParaSite" id="nRc.2.0.1.t44853-RA"/>
    </source>
</evidence>
<dbReference type="WBParaSite" id="nRc.2.0.1.t44853-RA">
    <property type="protein sequence ID" value="nRc.2.0.1.t44853-RA"/>
    <property type="gene ID" value="nRc.2.0.1.g44853"/>
</dbReference>
<dbReference type="Gene3D" id="1.25.40.20">
    <property type="entry name" value="Ankyrin repeat-containing domain"/>
    <property type="match status" value="1"/>
</dbReference>
<dbReference type="Pfam" id="PF00023">
    <property type="entry name" value="Ank"/>
    <property type="match status" value="1"/>
</dbReference>
<dbReference type="InterPro" id="IPR036770">
    <property type="entry name" value="Ankyrin_rpt-contain_sf"/>
</dbReference>
<dbReference type="PROSITE" id="PS50297">
    <property type="entry name" value="ANK_REP_REGION"/>
    <property type="match status" value="1"/>
</dbReference>
<feature type="repeat" description="ANK" evidence="1">
    <location>
        <begin position="146"/>
        <end position="178"/>
    </location>
</feature>
<organism evidence="2 3">
    <name type="scientific">Romanomermis culicivorax</name>
    <name type="common">Nematode worm</name>
    <dbReference type="NCBI Taxonomy" id="13658"/>
    <lineage>
        <taxon>Eukaryota</taxon>
        <taxon>Metazoa</taxon>
        <taxon>Ecdysozoa</taxon>
        <taxon>Nematoda</taxon>
        <taxon>Enoplea</taxon>
        <taxon>Dorylaimia</taxon>
        <taxon>Mermithida</taxon>
        <taxon>Mermithoidea</taxon>
        <taxon>Mermithidae</taxon>
        <taxon>Romanomermis</taxon>
    </lineage>
</organism>
<accession>A0A915L1A9</accession>
<dbReference type="AlphaFoldDB" id="A0A915L1A9"/>
<dbReference type="Proteomes" id="UP000887565">
    <property type="component" value="Unplaced"/>
</dbReference>
<dbReference type="PROSITE" id="PS50088">
    <property type="entry name" value="ANK_REPEAT"/>
    <property type="match status" value="1"/>
</dbReference>
<evidence type="ECO:0000313" key="2">
    <source>
        <dbReference type="Proteomes" id="UP000887565"/>
    </source>
</evidence>
<dbReference type="SUPFAM" id="SSF48403">
    <property type="entry name" value="Ankyrin repeat"/>
    <property type="match status" value="1"/>
</dbReference>
<proteinExistence type="predicted"/>
<reference evidence="3" key="1">
    <citation type="submission" date="2022-11" db="UniProtKB">
        <authorList>
            <consortium name="WormBaseParasite"/>
        </authorList>
    </citation>
    <scope>IDENTIFICATION</scope>
</reference>
<keyword evidence="2" id="KW-1185">Reference proteome</keyword>
<dbReference type="InterPro" id="IPR002110">
    <property type="entry name" value="Ankyrin_rpt"/>
</dbReference>